<dbReference type="Pfam" id="PF04263">
    <property type="entry name" value="TPK_catalytic"/>
    <property type="match status" value="1"/>
</dbReference>
<dbReference type="InterPro" id="IPR006282">
    <property type="entry name" value="Thi_PPkinase"/>
</dbReference>
<keyword evidence="2" id="KW-0547">Nucleotide-binding</keyword>
<dbReference type="Pfam" id="PF04265">
    <property type="entry name" value="TPK_B1_binding"/>
    <property type="match status" value="1"/>
</dbReference>
<keyword evidence="3 7" id="KW-0418">Kinase</keyword>
<dbReference type="GO" id="GO:0016301">
    <property type="term" value="F:kinase activity"/>
    <property type="evidence" value="ECO:0007669"/>
    <property type="project" value="UniProtKB-KW"/>
</dbReference>
<organism evidence="7 8">
    <name type="scientific">Spiroplasma alleghenense</name>
    <dbReference type="NCBI Taxonomy" id="216931"/>
    <lineage>
        <taxon>Bacteria</taxon>
        <taxon>Bacillati</taxon>
        <taxon>Mycoplasmatota</taxon>
        <taxon>Mollicutes</taxon>
        <taxon>Entomoplasmatales</taxon>
        <taxon>Spiroplasmataceae</taxon>
        <taxon>Spiroplasma</taxon>
    </lineage>
</organism>
<evidence type="ECO:0000256" key="2">
    <source>
        <dbReference type="ARBA" id="ARBA00022741"/>
    </source>
</evidence>
<protein>
    <recommendedName>
        <fullName evidence="5">Thiamine diphosphokinase</fullName>
        <ecNumber evidence="5">2.7.6.2</ecNumber>
    </recommendedName>
</protein>
<dbReference type="Gene3D" id="3.40.50.10240">
    <property type="entry name" value="Thiamin pyrophosphokinase, catalytic domain"/>
    <property type="match status" value="1"/>
</dbReference>
<evidence type="ECO:0000256" key="1">
    <source>
        <dbReference type="ARBA" id="ARBA00022679"/>
    </source>
</evidence>
<dbReference type="InterPro" id="IPR007371">
    <property type="entry name" value="TPK_catalytic"/>
</dbReference>
<keyword evidence="1" id="KW-0808">Transferase</keyword>
<dbReference type="SUPFAM" id="SSF63862">
    <property type="entry name" value="Thiamin pyrophosphokinase, substrate-binding domain"/>
    <property type="match status" value="1"/>
</dbReference>
<dbReference type="OrthoDB" id="9804377at2"/>
<dbReference type="InterPro" id="IPR007373">
    <property type="entry name" value="Thiamin_PyroPKinase_B1-bd"/>
</dbReference>
<evidence type="ECO:0000313" key="7">
    <source>
        <dbReference type="EMBL" id="AXK51346.1"/>
    </source>
</evidence>
<dbReference type="GO" id="GO:0004788">
    <property type="term" value="F:thiamine diphosphokinase activity"/>
    <property type="evidence" value="ECO:0007669"/>
    <property type="project" value="UniProtKB-UniRule"/>
</dbReference>
<dbReference type="SUPFAM" id="SSF63999">
    <property type="entry name" value="Thiamin pyrophosphokinase, catalytic domain"/>
    <property type="match status" value="1"/>
</dbReference>
<dbReference type="GO" id="GO:0009229">
    <property type="term" value="P:thiamine diphosphate biosynthetic process"/>
    <property type="evidence" value="ECO:0007669"/>
    <property type="project" value="InterPro"/>
</dbReference>
<dbReference type="EC" id="2.7.6.2" evidence="5"/>
<sequence>MNNQVGIVVTYESDINFEKFPNAYFIGVERGCLDLIKKKVKIDLAISDFDHVDESELALIKQNALKTTVLDPEKDYIDGEIAIQEALKLGIKKIIYVSKPNIRHDMNLANLFFAFKYDVDVLSDKSLITILKQGKNNVAFDKYQDYTYISFVANKTSSLTIKGLKYEASNLQIDPYSLQAISNCFIPYQDGMIECNEDIAMIMTK</sequence>
<keyword evidence="4" id="KW-0067">ATP-binding</keyword>
<dbReference type="InterPro" id="IPR036759">
    <property type="entry name" value="TPK_catalytic_sf"/>
</dbReference>
<dbReference type="RefSeq" id="WP_115558248.1">
    <property type="nucleotide sequence ID" value="NZ_CP031376.1"/>
</dbReference>
<evidence type="ECO:0000256" key="5">
    <source>
        <dbReference type="NCBIfam" id="TIGR01378"/>
    </source>
</evidence>
<dbReference type="EMBL" id="CP031376">
    <property type="protein sequence ID" value="AXK51346.1"/>
    <property type="molecule type" value="Genomic_DNA"/>
</dbReference>
<dbReference type="GO" id="GO:0030975">
    <property type="term" value="F:thiamine binding"/>
    <property type="evidence" value="ECO:0007669"/>
    <property type="project" value="InterPro"/>
</dbReference>
<dbReference type="PANTHER" id="PTHR41299:SF1">
    <property type="entry name" value="THIAMINE PYROPHOSPHOKINASE"/>
    <property type="match status" value="1"/>
</dbReference>
<accession>A0A345Z417</accession>
<dbReference type="NCBIfam" id="TIGR01378">
    <property type="entry name" value="thi_PPkinase"/>
    <property type="match status" value="1"/>
</dbReference>
<evidence type="ECO:0000313" key="8">
    <source>
        <dbReference type="Proteomes" id="UP000254792"/>
    </source>
</evidence>
<dbReference type="InterPro" id="IPR036371">
    <property type="entry name" value="TPK_B1-bd_sf"/>
</dbReference>
<dbReference type="InterPro" id="IPR053149">
    <property type="entry name" value="TPK"/>
</dbReference>
<name>A0A345Z417_9MOLU</name>
<reference evidence="7 8" key="1">
    <citation type="submission" date="2018-07" db="EMBL/GenBank/DDBJ databases">
        <title>Complete genome sequence of Spiroplasma alleghenense PLHS-1 (ATCC 51752).</title>
        <authorList>
            <person name="Chou L."/>
            <person name="Lee T.-Y."/>
            <person name="Tsai Y.-M."/>
            <person name="Kuo C.-H."/>
        </authorList>
    </citation>
    <scope>NUCLEOTIDE SEQUENCE [LARGE SCALE GENOMIC DNA]</scope>
    <source>
        <strain evidence="7 8">PLHS-1</strain>
    </source>
</reference>
<dbReference type="SMART" id="SM00983">
    <property type="entry name" value="TPK_B1_binding"/>
    <property type="match status" value="1"/>
</dbReference>
<keyword evidence="8" id="KW-1185">Reference proteome</keyword>
<dbReference type="Proteomes" id="UP000254792">
    <property type="component" value="Chromosome"/>
</dbReference>
<dbReference type="KEGG" id="salx:SALLE_v1c06760"/>
<dbReference type="PANTHER" id="PTHR41299">
    <property type="entry name" value="THIAMINE PYROPHOSPHOKINASE"/>
    <property type="match status" value="1"/>
</dbReference>
<dbReference type="GO" id="GO:0006772">
    <property type="term" value="P:thiamine metabolic process"/>
    <property type="evidence" value="ECO:0007669"/>
    <property type="project" value="UniProtKB-UniRule"/>
</dbReference>
<dbReference type="AlphaFoldDB" id="A0A345Z417"/>
<dbReference type="GO" id="GO:0005524">
    <property type="term" value="F:ATP binding"/>
    <property type="evidence" value="ECO:0007669"/>
    <property type="project" value="UniProtKB-KW"/>
</dbReference>
<evidence type="ECO:0000256" key="3">
    <source>
        <dbReference type="ARBA" id="ARBA00022777"/>
    </source>
</evidence>
<evidence type="ECO:0000259" key="6">
    <source>
        <dbReference type="SMART" id="SM00983"/>
    </source>
</evidence>
<evidence type="ECO:0000256" key="4">
    <source>
        <dbReference type="ARBA" id="ARBA00022840"/>
    </source>
</evidence>
<feature type="domain" description="Thiamin pyrophosphokinase thiamin-binding" evidence="6">
    <location>
        <begin position="134"/>
        <end position="201"/>
    </location>
</feature>
<proteinExistence type="predicted"/>
<dbReference type="CDD" id="cd07995">
    <property type="entry name" value="TPK"/>
    <property type="match status" value="1"/>
</dbReference>
<gene>
    <name evidence="7" type="primary">thiN</name>
    <name evidence="7" type="ORF">SALLE_v1c06760</name>
</gene>